<gene>
    <name evidence="2" type="ORF">DP120_16970</name>
</gene>
<evidence type="ECO:0000313" key="3">
    <source>
        <dbReference type="Proteomes" id="UP000251002"/>
    </source>
</evidence>
<evidence type="ECO:0000313" key="2">
    <source>
        <dbReference type="EMBL" id="RAZ73627.1"/>
    </source>
</evidence>
<reference evidence="2 3" key="1">
    <citation type="submission" date="2018-06" db="EMBL/GenBank/DDBJ databases">
        <title>The draft genome sequences of strains SCU63 and S1.</title>
        <authorList>
            <person name="Gan L."/>
        </authorList>
    </citation>
    <scope>NUCLEOTIDE SEQUENCE [LARGE SCALE GENOMIC DNA]</scope>
    <source>
        <strain evidence="2 3">SCU63</strain>
    </source>
</reference>
<dbReference type="AlphaFoldDB" id="A0A365KKF9"/>
<protein>
    <submittedName>
        <fullName evidence="2">Uncharacterized protein</fullName>
    </submittedName>
</protein>
<accession>A0A365KKF9</accession>
<name>A0A365KKF9_9BACL</name>
<keyword evidence="3" id="KW-1185">Reference proteome</keyword>
<evidence type="ECO:0000256" key="1">
    <source>
        <dbReference type="SAM" id="MobiDB-lite"/>
    </source>
</evidence>
<dbReference type="EMBL" id="QLZR01000009">
    <property type="protein sequence ID" value="RAZ73627.1"/>
    <property type="molecule type" value="Genomic_DNA"/>
</dbReference>
<dbReference type="Proteomes" id="UP000251002">
    <property type="component" value="Unassembled WGS sequence"/>
</dbReference>
<organism evidence="2 3">
    <name type="scientific">Planococcus halotolerans</name>
    <dbReference type="NCBI Taxonomy" id="2233542"/>
    <lineage>
        <taxon>Bacteria</taxon>
        <taxon>Bacillati</taxon>
        <taxon>Bacillota</taxon>
        <taxon>Bacilli</taxon>
        <taxon>Bacillales</taxon>
        <taxon>Caryophanaceae</taxon>
        <taxon>Planococcus</taxon>
    </lineage>
</organism>
<proteinExistence type="predicted"/>
<dbReference type="RefSeq" id="WP_112224817.1">
    <property type="nucleotide sequence ID" value="NZ_CP196859.1"/>
</dbReference>
<feature type="region of interest" description="Disordered" evidence="1">
    <location>
        <begin position="100"/>
        <end position="123"/>
    </location>
</feature>
<sequence>MSLRRLLIHTCTTTTPGQKTGETEYGKPIYGTVTKENVPCRSDLIQQFKSTDMYGTDVISKNMLFLEPDEDFTEQTRFSNIRDKEGNILLEGSYTIDDSKPAYGRKRLHHHEVSLKKESDSSG</sequence>
<comment type="caution">
    <text evidence="2">The sequence shown here is derived from an EMBL/GenBank/DDBJ whole genome shotgun (WGS) entry which is preliminary data.</text>
</comment>
<feature type="compositionally biased region" description="Basic and acidic residues" evidence="1">
    <location>
        <begin position="111"/>
        <end position="123"/>
    </location>
</feature>